<dbReference type="InterPro" id="IPR013767">
    <property type="entry name" value="PAS_fold"/>
</dbReference>
<protein>
    <recommendedName>
        <fullName evidence="2">histidine kinase</fullName>
        <ecNumber evidence="2">2.7.13.3</ecNumber>
    </recommendedName>
</protein>
<keyword evidence="15" id="KW-1185">Reference proteome</keyword>
<dbReference type="PROSITE" id="PS50109">
    <property type="entry name" value="HIS_KIN"/>
    <property type="match status" value="1"/>
</dbReference>
<dbReference type="SUPFAM" id="SSF52172">
    <property type="entry name" value="CheY-like"/>
    <property type="match status" value="1"/>
</dbReference>
<evidence type="ECO:0000256" key="7">
    <source>
        <dbReference type="ARBA" id="ARBA00022840"/>
    </source>
</evidence>
<dbReference type="Gene3D" id="3.30.450.20">
    <property type="entry name" value="PAS domain"/>
    <property type="match status" value="1"/>
</dbReference>
<dbReference type="EMBL" id="CP047650">
    <property type="protein sequence ID" value="QHI96704.1"/>
    <property type="molecule type" value="Genomic_DNA"/>
</dbReference>
<comment type="catalytic activity">
    <reaction evidence="1">
        <text>ATP + protein L-histidine = ADP + protein N-phospho-L-histidine.</text>
        <dbReference type="EC" id="2.7.13.3"/>
    </reaction>
</comment>
<evidence type="ECO:0000256" key="3">
    <source>
        <dbReference type="ARBA" id="ARBA00022553"/>
    </source>
</evidence>
<dbReference type="CDD" id="cd17534">
    <property type="entry name" value="REC_DC-like"/>
    <property type="match status" value="1"/>
</dbReference>
<dbReference type="NCBIfam" id="TIGR00229">
    <property type="entry name" value="sensory_box"/>
    <property type="match status" value="1"/>
</dbReference>
<dbReference type="InterPro" id="IPR036097">
    <property type="entry name" value="HisK_dim/P_sf"/>
</dbReference>
<keyword evidence="7" id="KW-0067">ATP-binding</keyword>
<dbReference type="SMART" id="SM00387">
    <property type="entry name" value="HATPase_c"/>
    <property type="match status" value="1"/>
</dbReference>
<dbReference type="PROSITE" id="PS50110">
    <property type="entry name" value="RESPONSE_REGULATORY"/>
    <property type="match status" value="1"/>
</dbReference>
<name>A0A857IYQ7_9BURK</name>
<dbReference type="SMART" id="SM00448">
    <property type="entry name" value="REC"/>
    <property type="match status" value="1"/>
</dbReference>
<feature type="domain" description="Histidine kinase" evidence="10">
    <location>
        <begin position="270"/>
        <end position="491"/>
    </location>
</feature>
<dbReference type="PANTHER" id="PTHR43065">
    <property type="entry name" value="SENSOR HISTIDINE KINASE"/>
    <property type="match status" value="1"/>
</dbReference>
<evidence type="ECO:0000259" key="12">
    <source>
        <dbReference type="PROSITE" id="PS50112"/>
    </source>
</evidence>
<accession>A0A857IYQ7</accession>
<dbReference type="InterPro" id="IPR004358">
    <property type="entry name" value="Sig_transdc_His_kin-like_C"/>
</dbReference>
<evidence type="ECO:0000259" key="10">
    <source>
        <dbReference type="PROSITE" id="PS50109"/>
    </source>
</evidence>
<reference evidence="14 15" key="1">
    <citation type="submission" date="2020-01" db="EMBL/GenBank/DDBJ databases">
        <title>Genome sequencing of strain KACC 21265.</title>
        <authorList>
            <person name="Heo J."/>
            <person name="Kim S.-J."/>
            <person name="Kim J.-S."/>
            <person name="Hong S.-B."/>
            <person name="Kwon S.-W."/>
        </authorList>
    </citation>
    <scope>NUCLEOTIDE SEQUENCE [LARGE SCALE GENOMIC DNA]</scope>
    <source>
        <strain evidence="14 15">KACC 21265</strain>
    </source>
</reference>
<dbReference type="AlphaFoldDB" id="A0A857IYQ7"/>
<dbReference type="PRINTS" id="PR00344">
    <property type="entry name" value="BCTRLSENSOR"/>
</dbReference>
<evidence type="ECO:0000256" key="9">
    <source>
        <dbReference type="PROSITE-ProRule" id="PRU00169"/>
    </source>
</evidence>
<dbReference type="InterPro" id="IPR036890">
    <property type="entry name" value="HATPase_C_sf"/>
</dbReference>
<sequence length="492" mass="53065">MSRPARILVVEDDRVVARDLRQQLGHLGYQVVGVTARGEDAAALARSTSAELALTDIRLEGAMDGIDAAQEIRLACDIPVVFLTAYADDETLRRARLTEPFGYLLKPFEDSQLRTAIEMALYKHANDRKLRESERRYAATLASIGDAVITTDEAGCIRYLNPVAERLIHCRADAALGRPLAELYRVSDEETGPWAQAPGAGLMLHGPGREPVPIEQSVSPLIDERGKVTGSVLVFRDLSHRRTVEKELRDAQAELARVSGLTTMGELAASIAHEINQPLAAIVTNASAGLNWLRRPQPELAEVEQLLGWILADGSRAAGVIKSLQALARKSGPELARLDMAATIHEVAQLMRPDIQRHGVRLQLGPFAAQSHVLGDRIQIQQVLVNLLRNGIEAIRDSTGGSGADSSRLLVVSTAPGEAGEVAICVTDSGDGVAEAHRERLFDAFFTTKPHGMGMGLAICRSIVEAHQGRLWATPVAPRGLRLAFALPAAPG</sequence>
<evidence type="ECO:0000256" key="2">
    <source>
        <dbReference type="ARBA" id="ARBA00012438"/>
    </source>
</evidence>
<evidence type="ECO:0000256" key="5">
    <source>
        <dbReference type="ARBA" id="ARBA00022741"/>
    </source>
</evidence>
<dbReference type="SUPFAM" id="SSF47384">
    <property type="entry name" value="Homodimeric domain of signal transducing histidine kinase"/>
    <property type="match status" value="1"/>
</dbReference>
<gene>
    <name evidence="14" type="ORF">GT347_01070</name>
</gene>
<keyword evidence="8" id="KW-0902">Two-component regulatory system</keyword>
<keyword evidence="4" id="KW-0808">Transferase</keyword>
<dbReference type="Pfam" id="PF00072">
    <property type="entry name" value="Response_reg"/>
    <property type="match status" value="1"/>
</dbReference>
<evidence type="ECO:0000256" key="8">
    <source>
        <dbReference type="ARBA" id="ARBA00023012"/>
    </source>
</evidence>
<dbReference type="SUPFAM" id="SSF55785">
    <property type="entry name" value="PYP-like sensor domain (PAS domain)"/>
    <property type="match status" value="1"/>
</dbReference>
<evidence type="ECO:0000259" key="11">
    <source>
        <dbReference type="PROSITE" id="PS50110"/>
    </source>
</evidence>
<keyword evidence="3 9" id="KW-0597">Phosphoprotein</keyword>
<organism evidence="14 15">
    <name type="scientific">Xylophilus rhododendri</name>
    <dbReference type="NCBI Taxonomy" id="2697032"/>
    <lineage>
        <taxon>Bacteria</taxon>
        <taxon>Pseudomonadati</taxon>
        <taxon>Pseudomonadota</taxon>
        <taxon>Betaproteobacteria</taxon>
        <taxon>Burkholderiales</taxon>
        <taxon>Xylophilus</taxon>
    </lineage>
</organism>
<dbReference type="SMART" id="SM00091">
    <property type="entry name" value="PAS"/>
    <property type="match status" value="1"/>
</dbReference>
<dbReference type="GO" id="GO:0006355">
    <property type="term" value="P:regulation of DNA-templated transcription"/>
    <property type="evidence" value="ECO:0007669"/>
    <property type="project" value="InterPro"/>
</dbReference>
<dbReference type="PROSITE" id="PS50113">
    <property type="entry name" value="PAC"/>
    <property type="match status" value="1"/>
</dbReference>
<keyword evidence="5" id="KW-0547">Nucleotide-binding</keyword>
<dbReference type="Gene3D" id="1.10.287.130">
    <property type="match status" value="1"/>
</dbReference>
<dbReference type="InterPro" id="IPR000700">
    <property type="entry name" value="PAS-assoc_C"/>
</dbReference>
<dbReference type="SUPFAM" id="SSF55874">
    <property type="entry name" value="ATPase domain of HSP90 chaperone/DNA topoisomerase II/histidine kinase"/>
    <property type="match status" value="1"/>
</dbReference>
<dbReference type="Pfam" id="PF00989">
    <property type="entry name" value="PAS"/>
    <property type="match status" value="1"/>
</dbReference>
<evidence type="ECO:0000256" key="1">
    <source>
        <dbReference type="ARBA" id="ARBA00000085"/>
    </source>
</evidence>
<keyword evidence="6" id="KW-0418">Kinase</keyword>
<dbReference type="CDD" id="cd00130">
    <property type="entry name" value="PAS"/>
    <property type="match status" value="1"/>
</dbReference>
<dbReference type="InterPro" id="IPR035965">
    <property type="entry name" value="PAS-like_dom_sf"/>
</dbReference>
<feature type="domain" description="Response regulatory" evidence="11">
    <location>
        <begin position="6"/>
        <end position="121"/>
    </location>
</feature>
<dbReference type="InterPro" id="IPR005467">
    <property type="entry name" value="His_kinase_dom"/>
</dbReference>
<dbReference type="InterPro" id="IPR011006">
    <property type="entry name" value="CheY-like_superfamily"/>
</dbReference>
<evidence type="ECO:0000259" key="13">
    <source>
        <dbReference type="PROSITE" id="PS50113"/>
    </source>
</evidence>
<proteinExistence type="predicted"/>
<dbReference type="RefSeq" id="WP_160550222.1">
    <property type="nucleotide sequence ID" value="NZ_CP047650.1"/>
</dbReference>
<dbReference type="Proteomes" id="UP000464787">
    <property type="component" value="Chromosome"/>
</dbReference>
<evidence type="ECO:0000256" key="4">
    <source>
        <dbReference type="ARBA" id="ARBA00022679"/>
    </source>
</evidence>
<dbReference type="PROSITE" id="PS50112">
    <property type="entry name" value="PAS"/>
    <property type="match status" value="1"/>
</dbReference>
<dbReference type="GO" id="GO:0000155">
    <property type="term" value="F:phosphorelay sensor kinase activity"/>
    <property type="evidence" value="ECO:0007669"/>
    <property type="project" value="InterPro"/>
</dbReference>
<feature type="domain" description="PAS" evidence="12">
    <location>
        <begin position="133"/>
        <end position="190"/>
    </location>
</feature>
<dbReference type="InterPro" id="IPR003594">
    <property type="entry name" value="HATPase_dom"/>
</dbReference>
<feature type="modified residue" description="4-aspartylphosphate" evidence="9">
    <location>
        <position position="56"/>
    </location>
</feature>
<feature type="domain" description="PAC" evidence="13">
    <location>
        <begin position="198"/>
        <end position="250"/>
    </location>
</feature>
<dbReference type="KEGG" id="xyk:GT347_01070"/>
<dbReference type="Gene3D" id="3.30.565.10">
    <property type="entry name" value="Histidine kinase-like ATPase, C-terminal domain"/>
    <property type="match status" value="1"/>
</dbReference>
<dbReference type="Pfam" id="PF00512">
    <property type="entry name" value="HisKA"/>
    <property type="match status" value="1"/>
</dbReference>
<dbReference type="PANTHER" id="PTHR43065:SF10">
    <property type="entry name" value="PEROXIDE STRESS-ACTIVATED HISTIDINE KINASE MAK3"/>
    <property type="match status" value="1"/>
</dbReference>
<dbReference type="GO" id="GO:0005524">
    <property type="term" value="F:ATP binding"/>
    <property type="evidence" value="ECO:0007669"/>
    <property type="project" value="UniProtKB-KW"/>
</dbReference>
<dbReference type="InterPro" id="IPR003661">
    <property type="entry name" value="HisK_dim/P_dom"/>
</dbReference>
<dbReference type="Gene3D" id="3.40.50.2300">
    <property type="match status" value="1"/>
</dbReference>
<dbReference type="InterPro" id="IPR001789">
    <property type="entry name" value="Sig_transdc_resp-reg_receiver"/>
</dbReference>
<dbReference type="InterPro" id="IPR000014">
    <property type="entry name" value="PAS"/>
</dbReference>
<dbReference type="CDD" id="cd00082">
    <property type="entry name" value="HisKA"/>
    <property type="match status" value="1"/>
</dbReference>
<evidence type="ECO:0000313" key="14">
    <source>
        <dbReference type="EMBL" id="QHI96704.1"/>
    </source>
</evidence>
<evidence type="ECO:0000256" key="6">
    <source>
        <dbReference type="ARBA" id="ARBA00022777"/>
    </source>
</evidence>
<dbReference type="Pfam" id="PF02518">
    <property type="entry name" value="HATPase_c"/>
    <property type="match status" value="1"/>
</dbReference>
<evidence type="ECO:0000313" key="15">
    <source>
        <dbReference type="Proteomes" id="UP000464787"/>
    </source>
</evidence>
<dbReference type="SMART" id="SM00388">
    <property type="entry name" value="HisKA"/>
    <property type="match status" value="1"/>
</dbReference>
<dbReference type="EC" id="2.7.13.3" evidence="2"/>